<dbReference type="Gene3D" id="3.30.70.870">
    <property type="entry name" value="Elongation Factor G (Translational Gtpase), domain 3"/>
    <property type="match status" value="1"/>
</dbReference>
<dbReference type="GO" id="GO:0009409">
    <property type="term" value="P:response to cold"/>
    <property type="evidence" value="ECO:0007669"/>
    <property type="project" value="UniProtKB-ARBA"/>
</dbReference>
<dbReference type="GO" id="GO:1990904">
    <property type="term" value="C:ribonucleoprotein complex"/>
    <property type="evidence" value="ECO:0007669"/>
    <property type="project" value="TreeGrafter"/>
</dbReference>
<dbReference type="PANTHER" id="PTHR42908:SF8">
    <property type="entry name" value="TR-TYPE G DOMAIN-CONTAINING PROTEIN"/>
    <property type="match status" value="1"/>
</dbReference>
<evidence type="ECO:0000313" key="7">
    <source>
        <dbReference type="Proteomes" id="UP000003028"/>
    </source>
</evidence>
<dbReference type="AlphaFoldDB" id="E7FYA6"/>
<dbReference type="PRINTS" id="PR00315">
    <property type="entry name" value="ELONGATNFCT"/>
</dbReference>
<dbReference type="InterPro" id="IPR048876">
    <property type="entry name" value="BipA_C"/>
</dbReference>
<dbReference type="SUPFAM" id="SSF52540">
    <property type="entry name" value="P-loop containing nucleoside triphosphate hydrolases"/>
    <property type="match status" value="1"/>
</dbReference>
<dbReference type="InterPro" id="IPR000795">
    <property type="entry name" value="T_Tr_GTP-bd_dom"/>
</dbReference>
<comment type="subcellular location">
    <subcellularLocation>
        <location evidence="4">Cytoplasm</location>
    </subcellularLocation>
    <text evidence="4">Binds to ribosomes.</text>
</comment>
<dbReference type="Pfam" id="PF03144">
    <property type="entry name" value="GTP_EFTU_D2"/>
    <property type="match status" value="1"/>
</dbReference>
<keyword evidence="4" id="KW-0963">Cytoplasm</keyword>
<keyword evidence="1 4" id="KW-0547">Nucleotide-binding</keyword>
<dbReference type="InterPro" id="IPR006298">
    <property type="entry name" value="BipA"/>
</dbReference>
<evidence type="ECO:0000256" key="4">
    <source>
        <dbReference type="HAMAP-Rule" id="MF_00849"/>
    </source>
</evidence>
<dbReference type="GO" id="GO:0016491">
    <property type="term" value="F:oxidoreductase activity"/>
    <property type="evidence" value="ECO:0007669"/>
    <property type="project" value="UniProtKB-KW"/>
</dbReference>
<organism evidence="6 7">
    <name type="scientific">Erysipelothrix rhusiopathiae ATCC 19414</name>
    <dbReference type="NCBI Taxonomy" id="525280"/>
    <lineage>
        <taxon>Bacteria</taxon>
        <taxon>Bacillati</taxon>
        <taxon>Bacillota</taxon>
        <taxon>Erysipelotrichia</taxon>
        <taxon>Erysipelotrichales</taxon>
        <taxon>Erysipelotrichaceae</taxon>
        <taxon>Erysipelothrix</taxon>
    </lineage>
</organism>
<keyword evidence="4" id="KW-0378">Hydrolase</keyword>
<dbReference type="InterPro" id="IPR027417">
    <property type="entry name" value="P-loop_NTPase"/>
</dbReference>
<dbReference type="InterPro" id="IPR031157">
    <property type="entry name" value="G_TR_CS"/>
</dbReference>
<dbReference type="CDD" id="cd01891">
    <property type="entry name" value="TypA_BipA"/>
    <property type="match status" value="1"/>
</dbReference>
<dbReference type="PROSITE" id="PS00301">
    <property type="entry name" value="G_TR_1"/>
    <property type="match status" value="1"/>
</dbReference>
<dbReference type="GO" id="GO:0043022">
    <property type="term" value="F:ribosome binding"/>
    <property type="evidence" value="ECO:0007669"/>
    <property type="project" value="UniProtKB-UniRule"/>
</dbReference>
<reference evidence="6" key="1">
    <citation type="submission" date="2011-01" db="EMBL/GenBank/DDBJ databases">
        <authorList>
            <person name="Muzny D."/>
            <person name="Qin X."/>
            <person name="Buhay C."/>
            <person name="Dugan-Rocha S."/>
            <person name="Ding Y."/>
            <person name="Chen G."/>
            <person name="Hawes A."/>
            <person name="Holder M."/>
            <person name="Jhangiani S."/>
            <person name="Johnson A."/>
            <person name="Khan Z."/>
            <person name="Li Z."/>
            <person name="Liu W."/>
            <person name="Liu X."/>
            <person name="Perez L."/>
            <person name="Shen H."/>
            <person name="Wang Q."/>
            <person name="Watt J."/>
            <person name="Xi L."/>
            <person name="Xin Y."/>
            <person name="Zhou J."/>
            <person name="Deng J."/>
            <person name="Jiang H."/>
            <person name="Liu Y."/>
            <person name="Qu J."/>
            <person name="Song X.-Z."/>
            <person name="Zhang L."/>
            <person name="Villasana D."/>
            <person name="Johnson A."/>
            <person name="Liu J."/>
            <person name="Liyanage D."/>
            <person name="Lorensuhewa L."/>
            <person name="Robinson T."/>
            <person name="Song A."/>
            <person name="Song B.-B."/>
            <person name="Dinh H."/>
            <person name="Thornton R."/>
            <person name="Coyle M."/>
            <person name="Francisco L."/>
            <person name="Jackson L."/>
            <person name="Javaid M."/>
            <person name="Korchina V."/>
            <person name="Kovar C."/>
            <person name="Mata R."/>
            <person name="Mathew T."/>
            <person name="Ngo R."/>
            <person name="Nguyen L."/>
            <person name="Nguyen N."/>
            <person name="Okwuonu G."/>
            <person name="Ongeri F."/>
            <person name="Pham C."/>
            <person name="Simmons D."/>
            <person name="Wilczek-Boney K."/>
            <person name="Hale W."/>
            <person name="Jakkamsetti A."/>
            <person name="Pham P."/>
            <person name="Ruth R."/>
            <person name="San Lucas F."/>
            <person name="Warren J."/>
            <person name="Zhang J."/>
            <person name="Zhao Z."/>
            <person name="Zhou C."/>
            <person name="Zhu D."/>
            <person name="Lee S."/>
            <person name="Bess C."/>
            <person name="Blankenburg K."/>
            <person name="Forbes L."/>
            <person name="Fu Q."/>
            <person name="Gubbala S."/>
            <person name="Hirani K."/>
            <person name="Jayaseelan J.C."/>
            <person name="Lara F."/>
            <person name="Munidasa M."/>
            <person name="Palculict T."/>
            <person name="Patil S."/>
            <person name="Pu L.-L."/>
            <person name="Saada N."/>
            <person name="Tang L."/>
            <person name="Weissenberger G."/>
            <person name="Zhu Y."/>
            <person name="Hemphill L."/>
            <person name="Shang Y."/>
            <person name="Youmans B."/>
            <person name="Ayvaz T."/>
            <person name="Ross M."/>
            <person name="Santibanez J."/>
            <person name="Aqrawi P."/>
            <person name="Gross S."/>
            <person name="Joshi V."/>
            <person name="Fowler G."/>
            <person name="Nazareth L."/>
            <person name="Reid J."/>
            <person name="Worley K."/>
            <person name="Petrosino J."/>
            <person name="Highlander S."/>
            <person name="Gibbs R."/>
        </authorList>
    </citation>
    <scope>NUCLEOTIDE SEQUENCE [LARGE SCALE GENOMIC DNA]</scope>
    <source>
        <strain evidence="6">ATCC 19414</strain>
    </source>
</reference>
<dbReference type="PROSITE" id="PS51722">
    <property type="entry name" value="G_TR_2"/>
    <property type="match status" value="1"/>
</dbReference>
<dbReference type="Gene3D" id="2.40.50.250">
    <property type="entry name" value="bipa protein"/>
    <property type="match status" value="1"/>
</dbReference>
<dbReference type="InterPro" id="IPR035647">
    <property type="entry name" value="EFG_III/V"/>
</dbReference>
<dbReference type="GO" id="GO:0010467">
    <property type="term" value="P:gene expression"/>
    <property type="evidence" value="ECO:0007669"/>
    <property type="project" value="UniProtKB-ARBA"/>
</dbReference>
<dbReference type="GO" id="GO:0000049">
    <property type="term" value="F:tRNA binding"/>
    <property type="evidence" value="ECO:0007669"/>
    <property type="project" value="UniProtKB-KW"/>
</dbReference>
<dbReference type="STRING" id="1648.A2I91_09120"/>
<comment type="function">
    <text evidence="4">A 50S ribosomal subunit assembly protein with GTPase activity, required for 50S subunit assembly at low temperatures, may also play a role in translation. Binds GTP and analogs. Binds the 70S ribosome between the 30S and 50S subunits, in a similar position as ribosome-bound EF-G; it contacts a number of ribosomal proteins, both rRNAs and the A-site tRNA.</text>
</comment>
<dbReference type="InterPro" id="IPR009000">
    <property type="entry name" value="Transl_B-barrel_sf"/>
</dbReference>
<accession>E7FYA6</accession>
<dbReference type="CDD" id="cd16263">
    <property type="entry name" value="BipA_III"/>
    <property type="match status" value="1"/>
</dbReference>
<dbReference type="InterPro" id="IPR035651">
    <property type="entry name" value="BipA_V"/>
</dbReference>
<dbReference type="Proteomes" id="UP000003028">
    <property type="component" value="Unassembled WGS sequence"/>
</dbReference>
<dbReference type="PANTHER" id="PTHR42908">
    <property type="entry name" value="TRANSLATION ELONGATION FACTOR-RELATED"/>
    <property type="match status" value="1"/>
</dbReference>
<dbReference type="NCBIfam" id="TIGR00231">
    <property type="entry name" value="small_GTP"/>
    <property type="match status" value="1"/>
</dbReference>
<feature type="binding site" evidence="4">
    <location>
        <begin position="27"/>
        <end position="32"/>
    </location>
    <ligand>
        <name>GTP</name>
        <dbReference type="ChEBI" id="CHEBI:37565"/>
    </ligand>
</feature>
<dbReference type="InterPro" id="IPR005225">
    <property type="entry name" value="Small_GTP-bd"/>
</dbReference>
<dbReference type="HAMAP" id="MF_00849">
    <property type="entry name" value="BipA"/>
    <property type="match status" value="1"/>
</dbReference>
<proteinExistence type="inferred from homology"/>
<keyword evidence="4" id="KW-0820">tRNA-binding</keyword>
<dbReference type="FunFam" id="2.40.50.250:FF:000001">
    <property type="entry name" value="GTP-binding protein TypA"/>
    <property type="match status" value="1"/>
</dbReference>
<dbReference type="FunFam" id="2.40.30.10:FF:000016">
    <property type="entry name" value="GTP-binding protein TypA"/>
    <property type="match status" value="1"/>
</dbReference>
<name>E7FYA6_ERYRH</name>
<evidence type="ECO:0000313" key="6">
    <source>
        <dbReference type="EMBL" id="EFY08480.1"/>
    </source>
</evidence>
<dbReference type="NCBIfam" id="TIGR01394">
    <property type="entry name" value="TypA_BipA"/>
    <property type="match status" value="1"/>
</dbReference>
<dbReference type="GO" id="GO:0000027">
    <property type="term" value="P:ribosomal large subunit assembly"/>
    <property type="evidence" value="ECO:0007669"/>
    <property type="project" value="UniProtKB-UniRule"/>
</dbReference>
<feature type="domain" description="Tr-type G" evidence="5">
    <location>
        <begin position="15"/>
        <end position="211"/>
    </location>
</feature>
<dbReference type="InterPro" id="IPR000640">
    <property type="entry name" value="EFG_V-like"/>
</dbReference>
<keyword evidence="4" id="KW-0694">RNA-binding</keyword>
<sequence>MYNDTVIGKETMYMKKIINIAVIAHVDAGKSTLVDAMLKSAGVFHENQVVLDQVMDSDDIERERGITIYSKNCSVNYGDIKINIVDTPGHADFSSEVERIIKTVDTVILLVDSAEGPMPQTRFVLKKSLEAGLKPILLINKIDKPDRRVEEVIEEVYELFMDLDATDEQLEFPILYGIAKKYIVQKTLEEEGTNIKPLFDTIVEHTPLYPDYDNDPLQFQISSLAYDEYVGRLGIGRITKGQVKRGQAVVVADNDGNTKRQNVSKIFTYDGLKRIETDVAYAGDIVLVSGIDDISIGNTLCDVNHIEPLPPIVIEEPTLSMNFMVNASPFAGKDGKYVTSRNIKERLEKELEVNVGLRVEATESADSFKVSGRGELHLSILIENMRREGYELAISKPRVITQEIDGRKCEPIEEVIVEVPEKYSGTMISQISLRQGELTNMEEDRGMVKQYWNVPTRGLIGFRGDFINMTHGEGTMIRQFHGYEPMKGAISQRSNGSMVSTETGKSMTYSIFNLQERGQFFIGAQTDVYEGMILGIAARDTDMDVNPTKNKKATAVRSSGRDEAMKLTPPIPLTLEYALEFIRDDELVEVTPNFLRLRKRYLKAIDRKRAGRSDID</sequence>
<comment type="caution">
    <text evidence="6">The sequence shown here is derived from an EMBL/GenBank/DDBJ whole genome shotgun (WGS) entry which is preliminary data.</text>
</comment>
<keyword evidence="6" id="KW-0560">Oxidoreductase</keyword>
<comment type="subunit">
    <text evidence="4">Monomer.</text>
</comment>
<keyword evidence="7" id="KW-1185">Reference proteome</keyword>
<keyword evidence="2 4" id="KW-0342">GTP-binding</keyword>
<dbReference type="Gene3D" id="2.40.30.10">
    <property type="entry name" value="Translation factors"/>
    <property type="match status" value="1"/>
</dbReference>
<comment type="similarity">
    <text evidence="4">Belongs to the TRAFAC class translation factor GTPase superfamily. Classic translation factor GTPase family. BipA subfamily.</text>
</comment>
<dbReference type="FunFam" id="3.40.50.300:FF:000055">
    <property type="entry name" value="GTP-binding protein TypA"/>
    <property type="match status" value="1"/>
</dbReference>
<dbReference type="SUPFAM" id="SSF50447">
    <property type="entry name" value="Translation proteins"/>
    <property type="match status" value="1"/>
</dbReference>
<dbReference type="Pfam" id="PF00679">
    <property type="entry name" value="EFG_C"/>
    <property type="match status" value="1"/>
</dbReference>
<dbReference type="InterPro" id="IPR047042">
    <property type="entry name" value="BipA_II"/>
</dbReference>
<dbReference type="GO" id="GO:0019843">
    <property type="term" value="F:rRNA binding"/>
    <property type="evidence" value="ECO:0007669"/>
    <property type="project" value="UniProtKB-KW"/>
</dbReference>
<dbReference type="GO" id="GO:0005525">
    <property type="term" value="F:GTP binding"/>
    <property type="evidence" value="ECO:0007669"/>
    <property type="project" value="UniProtKB-UniRule"/>
</dbReference>
<dbReference type="Gene3D" id="3.40.50.300">
    <property type="entry name" value="P-loop containing nucleotide triphosphate hydrolases"/>
    <property type="match status" value="1"/>
</dbReference>
<dbReference type="EC" id="3.6.5.-" evidence="4"/>
<dbReference type="EMBL" id="ACLK02000003">
    <property type="protein sequence ID" value="EFY08480.1"/>
    <property type="molecule type" value="Genomic_DNA"/>
</dbReference>
<dbReference type="SMART" id="SM00838">
    <property type="entry name" value="EFG_C"/>
    <property type="match status" value="1"/>
</dbReference>
<evidence type="ECO:0000256" key="1">
    <source>
        <dbReference type="ARBA" id="ARBA00022741"/>
    </source>
</evidence>
<comment type="catalytic activity">
    <reaction evidence="3 4">
        <text>GTP + H2O = GDP + phosphate + H(+)</text>
        <dbReference type="Rhea" id="RHEA:19669"/>
        <dbReference type="ChEBI" id="CHEBI:15377"/>
        <dbReference type="ChEBI" id="CHEBI:15378"/>
        <dbReference type="ChEBI" id="CHEBI:37565"/>
        <dbReference type="ChEBI" id="CHEBI:43474"/>
        <dbReference type="ChEBI" id="CHEBI:58189"/>
    </reaction>
</comment>
<dbReference type="FunFam" id="3.30.70.870:FF:000003">
    <property type="entry name" value="GTP-binding protein TypA"/>
    <property type="match status" value="1"/>
</dbReference>
<dbReference type="GO" id="GO:0005829">
    <property type="term" value="C:cytosol"/>
    <property type="evidence" value="ECO:0007669"/>
    <property type="project" value="TreeGrafter"/>
</dbReference>
<keyword evidence="4" id="KW-0699">rRNA-binding</keyword>
<evidence type="ECO:0000256" key="3">
    <source>
        <dbReference type="ARBA" id="ARBA00048548"/>
    </source>
</evidence>
<dbReference type="InterPro" id="IPR004161">
    <property type="entry name" value="EFTu-like_2"/>
</dbReference>
<protein>
    <recommendedName>
        <fullName evidence="4">Large ribosomal subunit assembly factor BipA</fullName>
        <ecNumber evidence="4">3.6.5.-</ecNumber>
    </recommendedName>
    <alternativeName>
        <fullName evidence="4">GTP-binding protein BipA</fullName>
    </alternativeName>
</protein>
<dbReference type="SUPFAM" id="SSF54980">
    <property type="entry name" value="EF-G C-terminal domain-like"/>
    <property type="match status" value="2"/>
</dbReference>
<feature type="binding site" evidence="4">
    <location>
        <begin position="140"/>
        <end position="143"/>
    </location>
    <ligand>
        <name>GTP</name>
        <dbReference type="ChEBI" id="CHEBI:37565"/>
    </ligand>
</feature>
<keyword evidence="4" id="KW-0690">Ribosome biogenesis</keyword>
<dbReference type="Pfam" id="PF00009">
    <property type="entry name" value="GTP_EFTU"/>
    <property type="match status" value="1"/>
</dbReference>
<dbReference type="Pfam" id="PF21018">
    <property type="entry name" value="BipA_C"/>
    <property type="match status" value="1"/>
</dbReference>
<evidence type="ECO:0000256" key="2">
    <source>
        <dbReference type="ARBA" id="ARBA00023134"/>
    </source>
</evidence>
<evidence type="ECO:0000259" key="5">
    <source>
        <dbReference type="PROSITE" id="PS51722"/>
    </source>
</evidence>
<dbReference type="Gene3D" id="3.30.70.240">
    <property type="match status" value="1"/>
</dbReference>
<dbReference type="CDD" id="cd03691">
    <property type="entry name" value="BipA_TypA_II"/>
    <property type="match status" value="1"/>
</dbReference>
<dbReference type="InterPro" id="IPR042116">
    <property type="entry name" value="TypA/BipA_C"/>
</dbReference>
<dbReference type="GO" id="GO:0003924">
    <property type="term" value="F:GTPase activity"/>
    <property type="evidence" value="ECO:0007669"/>
    <property type="project" value="UniProtKB-UniRule"/>
</dbReference>
<dbReference type="InterPro" id="IPR047041">
    <property type="entry name" value="BipA_GTP-bd_dom"/>
</dbReference>
<dbReference type="InterPro" id="IPR047043">
    <property type="entry name" value="BipA_III"/>
</dbReference>
<dbReference type="CDD" id="cd03710">
    <property type="entry name" value="BipA_TypA_C"/>
    <property type="match status" value="1"/>
</dbReference>
<gene>
    <name evidence="6" type="primary">typA</name>
    <name evidence="4" type="synonym">bipA</name>
    <name evidence="6" type="ORF">HMPREF0357_11633</name>
</gene>
<dbReference type="FunFam" id="3.30.70.240:FF:000002">
    <property type="entry name" value="GTP-binding protein TypA"/>
    <property type="match status" value="1"/>
</dbReference>